<dbReference type="Proteomes" id="UP000014115">
    <property type="component" value="Unassembled WGS sequence"/>
</dbReference>
<dbReference type="eggNOG" id="COG4221">
    <property type="taxonomic scope" value="Bacteria"/>
</dbReference>
<gene>
    <name evidence="4" type="ORF">A10D4_05981</name>
</gene>
<dbReference type="PROSITE" id="PS00061">
    <property type="entry name" value="ADH_SHORT"/>
    <property type="match status" value="1"/>
</dbReference>
<dbReference type="NCBIfam" id="NF004825">
    <property type="entry name" value="PRK06181.1"/>
    <property type="match status" value="1"/>
</dbReference>
<dbReference type="Gene3D" id="3.40.50.720">
    <property type="entry name" value="NAD(P)-binding Rossmann-like Domain"/>
    <property type="match status" value="1"/>
</dbReference>
<dbReference type="AlphaFoldDB" id="K2K8Z8"/>
<accession>K2K8Z8</accession>
<dbReference type="PANTHER" id="PTHR44196:SF1">
    <property type="entry name" value="DEHYDROGENASE_REDUCTASE SDR FAMILY MEMBER 7B"/>
    <property type="match status" value="1"/>
</dbReference>
<dbReference type="InterPro" id="IPR002347">
    <property type="entry name" value="SDR_fam"/>
</dbReference>
<evidence type="ECO:0000256" key="3">
    <source>
        <dbReference type="RuleBase" id="RU000363"/>
    </source>
</evidence>
<dbReference type="PANTHER" id="PTHR44196">
    <property type="entry name" value="DEHYDROGENASE/REDUCTASE SDR FAMILY MEMBER 7B"/>
    <property type="match status" value="1"/>
</dbReference>
<keyword evidence="5" id="KW-1185">Reference proteome</keyword>
<dbReference type="PRINTS" id="PR00081">
    <property type="entry name" value="GDHRDH"/>
</dbReference>
<sequence length="263" mass="28036">MTAIAGKRIWLTGASSGIGLSLAEQLAAAGAELILSARRESLLNDLQQRLPHSERHRVLALDLSDPEQALVTAQAAQLGQIDILINNAGVSQRSWVIDTELAVYRQLMEVDYLAVVALTKWVLPEMLARGEGHIVTVSSVAGKVGTKLRSGYAGAKYAVLGFMDCLRAEVSQQGVVCSSILPGFINTQVAHNALTGDGSQRGRADGDNASGMSADACAKQIIAAIQHNRDEVVIAKGMSKLAPLLQRFMPGTLRRIMAKRAVD</sequence>
<dbReference type="InterPro" id="IPR020904">
    <property type="entry name" value="Sc_DH/Rdtase_CS"/>
</dbReference>
<evidence type="ECO:0000256" key="2">
    <source>
        <dbReference type="ARBA" id="ARBA00023002"/>
    </source>
</evidence>
<evidence type="ECO:0000256" key="1">
    <source>
        <dbReference type="ARBA" id="ARBA00006484"/>
    </source>
</evidence>
<dbReference type="PIRSF" id="PIRSF000126">
    <property type="entry name" value="11-beta-HSD1"/>
    <property type="match status" value="1"/>
</dbReference>
<dbReference type="RefSeq" id="WP_008488353.1">
    <property type="nucleotide sequence ID" value="NZ_AMRG01000006.1"/>
</dbReference>
<dbReference type="SUPFAM" id="SSF51735">
    <property type="entry name" value="NAD(P)-binding Rossmann-fold domains"/>
    <property type="match status" value="1"/>
</dbReference>
<dbReference type="PRINTS" id="PR00080">
    <property type="entry name" value="SDRFAMILY"/>
</dbReference>
<protein>
    <submittedName>
        <fullName evidence="4">3-oxoacyl-ACP reductase</fullName>
    </submittedName>
</protein>
<reference evidence="4 5" key="1">
    <citation type="journal article" date="2012" name="J. Bacteriol.">
        <title>Genome Sequence of Idiomarina xiamenensis Type Strain 10-D-4.</title>
        <authorList>
            <person name="Lai Q."/>
            <person name="Wang L."/>
            <person name="Wang W."/>
            <person name="Shao Z."/>
        </authorList>
    </citation>
    <scope>NUCLEOTIDE SEQUENCE [LARGE SCALE GENOMIC DNA]</scope>
    <source>
        <strain evidence="4 5">10-D-4</strain>
    </source>
</reference>
<organism evidence="4 5">
    <name type="scientific">Idiomarina xiamenensis 10-D-4</name>
    <dbReference type="NCBI Taxonomy" id="740709"/>
    <lineage>
        <taxon>Bacteria</taxon>
        <taxon>Pseudomonadati</taxon>
        <taxon>Pseudomonadota</taxon>
        <taxon>Gammaproteobacteria</taxon>
        <taxon>Alteromonadales</taxon>
        <taxon>Idiomarinaceae</taxon>
        <taxon>Idiomarina</taxon>
    </lineage>
</organism>
<name>K2K8Z8_9GAMM</name>
<dbReference type="Pfam" id="PF00106">
    <property type="entry name" value="adh_short"/>
    <property type="match status" value="1"/>
</dbReference>
<proteinExistence type="inferred from homology"/>
<dbReference type="InterPro" id="IPR036291">
    <property type="entry name" value="NAD(P)-bd_dom_sf"/>
</dbReference>
<comment type="similarity">
    <text evidence="1 3">Belongs to the short-chain dehydrogenases/reductases (SDR) family.</text>
</comment>
<keyword evidence="2" id="KW-0560">Oxidoreductase</keyword>
<dbReference type="GO" id="GO:0016491">
    <property type="term" value="F:oxidoreductase activity"/>
    <property type="evidence" value="ECO:0007669"/>
    <property type="project" value="UniProtKB-KW"/>
</dbReference>
<evidence type="ECO:0000313" key="5">
    <source>
        <dbReference type="Proteomes" id="UP000014115"/>
    </source>
</evidence>
<dbReference type="GO" id="GO:0016020">
    <property type="term" value="C:membrane"/>
    <property type="evidence" value="ECO:0007669"/>
    <property type="project" value="TreeGrafter"/>
</dbReference>
<dbReference type="PATRIC" id="fig|740709.3.peg.1222"/>
<evidence type="ECO:0000313" key="4">
    <source>
        <dbReference type="EMBL" id="EKE84218.1"/>
    </source>
</evidence>
<dbReference type="STRING" id="740709.A10D4_05981"/>
<dbReference type="OrthoDB" id="9810734at2"/>
<dbReference type="EMBL" id="AMRG01000006">
    <property type="protein sequence ID" value="EKE84218.1"/>
    <property type="molecule type" value="Genomic_DNA"/>
</dbReference>
<comment type="caution">
    <text evidence="4">The sequence shown here is derived from an EMBL/GenBank/DDBJ whole genome shotgun (WGS) entry which is preliminary data.</text>
</comment>